<dbReference type="Gramene" id="EFJ27575">
    <property type="protein sequence ID" value="EFJ27575"/>
    <property type="gene ID" value="SELMODRAFT_411701"/>
</dbReference>
<dbReference type="eggNOG" id="ENOG502S3WN">
    <property type="taxonomic scope" value="Eukaryota"/>
</dbReference>
<dbReference type="InterPro" id="IPR021986">
    <property type="entry name" value="Spherulin4"/>
</dbReference>
<accession>D8RIR8</accession>
<dbReference type="PANTHER" id="PTHR35040">
    <property type="match status" value="1"/>
</dbReference>
<dbReference type="KEGG" id="smo:SELMODRAFT_411701"/>
<name>D8RIR8_SELML</name>
<dbReference type="InParanoid" id="D8RIR8"/>
<dbReference type="PANTHER" id="PTHR35040:SF9">
    <property type="entry name" value="4-LIKE CELL SURFACE PROTEIN, PUTATIVE (AFU_ORTHOLOGUE AFUA_4G14080)-RELATED"/>
    <property type="match status" value="1"/>
</dbReference>
<sequence length="655" mass="72751">MRDLTWWLTPMTRTLSHLWDRGSFPLDGRCAAIVFVDSRLSDEISVGRFWLPGYVPENSFSMGFDPSAVELPVLSLACQLVWSQRCEKMRIMVPAYFDPSSNSQAWSSLNSAATTLPNRIVAIANPSNGPGSAAQSSYQNVITALQSQTGLVIGYVSTNYSNRASNLVQDDVDRWYSFYPTINGIFFDEVANTDGKQPYYQSLYNYVKSKNSSSLVVNNPGAPTLETYLFYNGSRVADVICIFESGVGGLSMTQSSWTSKYSRYNFYALFYNVTDVNVSSFDYGDVIDRAYQQNVGWVYVTNDNLPNPWDTIASYFSGETYCFITSLADLGEVGIAYDELVHLAIDLDPAPAAGLLYSLISTCGPWRPCPTSQRRSKVHEATMAASLEDPSCSMLHAKVAVSSIGREGDVVGLELLVEELLGLNQATDDATDGFSRGHASKAQHGRRRKGPAPEMMPPKRKLGRPPRQFQNVSSIGWLLARGIVRPRKNLLCIEYKVPLSQECRDYHGTCDHTNTSQILVASRLLAIMLCDAKRVIDTLGLETFRINRNPILYLRATKLGSLPPLQEGPAQSSLSCKLQCQGELEHLQQPQVDQAQDENISSPFAQPRKVARIARMQPNDGDCRELNDHQAQVVLRPPKAKAQCNRKRKPLRRGG</sequence>
<protein>
    <submittedName>
        <fullName evidence="2">Uncharacterized protein</fullName>
    </submittedName>
</protein>
<dbReference type="HOGENOM" id="CLU_418819_0_0_1"/>
<evidence type="ECO:0000256" key="1">
    <source>
        <dbReference type="SAM" id="MobiDB-lite"/>
    </source>
</evidence>
<dbReference type="STRING" id="88036.D8RIR8"/>
<keyword evidence="3" id="KW-1185">Reference proteome</keyword>
<evidence type="ECO:0000313" key="3">
    <source>
        <dbReference type="Proteomes" id="UP000001514"/>
    </source>
</evidence>
<gene>
    <name evidence="2" type="ORF">SELMODRAFT_411701</name>
</gene>
<reference evidence="2 3" key="1">
    <citation type="journal article" date="2011" name="Science">
        <title>The Selaginella genome identifies genetic changes associated with the evolution of vascular plants.</title>
        <authorList>
            <person name="Banks J.A."/>
            <person name="Nishiyama T."/>
            <person name="Hasebe M."/>
            <person name="Bowman J.L."/>
            <person name="Gribskov M."/>
            <person name="dePamphilis C."/>
            <person name="Albert V.A."/>
            <person name="Aono N."/>
            <person name="Aoyama T."/>
            <person name="Ambrose B.A."/>
            <person name="Ashton N.W."/>
            <person name="Axtell M.J."/>
            <person name="Barker E."/>
            <person name="Barker M.S."/>
            <person name="Bennetzen J.L."/>
            <person name="Bonawitz N.D."/>
            <person name="Chapple C."/>
            <person name="Cheng C."/>
            <person name="Correa L.G."/>
            <person name="Dacre M."/>
            <person name="DeBarry J."/>
            <person name="Dreyer I."/>
            <person name="Elias M."/>
            <person name="Engstrom E.M."/>
            <person name="Estelle M."/>
            <person name="Feng L."/>
            <person name="Finet C."/>
            <person name="Floyd S.K."/>
            <person name="Frommer W.B."/>
            <person name="Fujita T."/>
            <person name="Gramzow L."/>
            <person name="Gutensohn M."/>
            <person name="Harholt J."/>
            <person name="Hattori M."/>
            <person name="Heyl A."/>
            <person name="Hirai T."/>
            <person name="Hiwatashi Y."/>
            <person name="Ishikawa M."/>
            <person name="Iwata M."/>
            <person name="Karol K.G."/>
            <person name="Koehler B."/>
            <person name="Kolukisaoglu U."/>
            <person name="Kubo M."/>
            <person name="Kurata T."/>
            <person name="Lalonde S."/>
            <person name="Li K."/>
            <person name="Li Y."/>
            <person name="Litt A."/>
            <person name="Lyons E."/>
            <person name="Manning G."/>
            <person name="Maruyama T."/>
            <person name="Michael T.P."/>
            <person name="Mikami K."/>
            <person name="Miyazaki S."/>
            <person name="Morinaga S."/>
            <person name="Murata T."/>
            <person name="Mueller-Roeber B."/>
            <person name="Nelson D.R."/>
            <person name="Obara M."/>
            <person name="Oguri Y."/>
            <person name="Olmstead R.G."/>
            <person name="Onodera N."/>
            <person name="Petersen B.L."/>
            <person name="Pils B."/>
            <person name="Prigge M."/>
            <person name="Rensing S.A."/>
            <person name="Riano-Pachon D.M."/>
            <person name="Roberts A.W."/>
            <person name="Sato Y."/>
            <person name="Scheller H.V."/>
            <person name="Schulz B."/>
            <person name="Schulz C."/>
            <person name="Shakirov E.V."/>
            <person name="Shibagaki N."/>
            <person name="Shinohara N."/>
            <person name="Shippen D.E."/>
            <person name="Soerensen I."/>
            <person name="Sotooka R."/>
            <person name="Sugimoto N."/>
            <person name="Sugita M."/>
            <person name="Sumikawa N."/>
            <person name="Tanurdzic M."/>
            <person name="Theissen G."/>
            <person name="Ulvskov P."/>
            <person name="Wakazuki S."/>
            <person name="Weng J.K."/>
            <person name="Willats W.W."/>
            <person name="Wipf D."/>
            <person name="Wolf P.G."/>
            <person name="Yang L."/>
            <person name="Zimmer A.D."/>
            <person name="Zhu Q."/>
            <person name="Mitros T."/>
            <person name="Hellsten U."/>
            <person name="Loque D."/>
            <person name="Otillar R."/>
            <person name="Salamov A."/>
            <person name="Schmutz J."/>
            <person name="Shapiro H."/>
            <person name="Lindquist E."/>
            <person name="Lucas S."/>
            <person name="Rokhsar D."/>
            <person name="Grigoriev I.V."/>
        </authorList>
    </citation>
    <scope>NUCLEOTIDE SEQUENCE [LARGE SCALE GENOMIC DNA]</scope>
</reference>
<dbReference type="Proteomes" id="UP000001514">
    <property type="component" value="Unassembled WGS sequence"/>
</dbReference>
<dbReference type="Pfam" id="PF12138">
    <property type="entry name" value="Spherulin4"/>
    <property type="match status" value="1"/>
</dbReference>
<proteinExistence type="predicted"/>
<feature type="compositionally biased region" description="Basic residues" evidence="1">
    <location>
        <begin position="438"/>
        <end position="450"/>
    </location>
</feature>
<evidence type="ECO:0000313" key="2">
    <source>
        <dbReference type="EMBL" id="EFJ27575.1"/>
    </source>
</evidence>
<dbReference type="AlphaFoldDB" id="D8RIR8"/>
<organism evidence="3">
    <name type="scientific">Selaginella moellendorffii</name>
    <name type="common">Spikemoss</name>
    <dbReference type="NCBI Taxonomy" id="88036"/>
    <lineage>
        <taxon>Eukaryota</taxon>
        <taxon>Viridiplantae</taxon>
        <taxon>Streptophyta</taxon>
        <taxon>Embryophyta</taxon>
        <taxon>Tracheophyta</taxon>
        <taxon>Lycopodiopsida</taxon>
        <taxon>Selaginellales</taxon>
        <taxon>Selaginellaceae</taxon>
        <taxon>Selaginella</taxon>
    </lineage>
</organism>
<feature type="region of interest" description="Disordered" evidence="1">
    <location>
        <begin position="431"/>
        <end position="467"/>
    </location>
</feature>
<dbReference type="EMBL" id="GL377581">
    <property type="protein sequence ID" value="EFJ27575.1"/>
    <property type="molecule type" value="Genomic_DNA"/>
</dbReference>